<dbReference type="InterPro" id="IPR008258">
    <property type="entry name" value="Transglycosylase_SLT_dom_1"/>
</dbReference>
<feature type="active site" evidence="8">
    <location>
        <position position="316"/>
    </location>
</feature>
<dbReference type="Proteomes" id="UP000286934">
    <property type="component" value="Unassembled WGS sequence"/>
</dbReference>
<dbReference type="AlphaFoldDB" id="A0A432WVK3"/>
<dbReference type="CDD" id="cd01009">
    <property type="entry name" value="PBP2_YfhD_N"/>
    <property type="match status" value="1"/>
</dbReference>
<dbReference type="InterPro" id="IPR023346">
    <property type="entry name" value="Lysozyme-like_dom_sf"/>
</dbReference>
<dbReference type="HAMAP" id="MF_02016">
    <property type="entry name" value="MltF"/>
    <property type="match status" value="1"/>
</dbReference>
<evidence type="ECO:0000259" key="9">
    <source>
        <dbReference type="SMART" id="SM00062"/>
    </source>
</evidence>
<dbReference type="EC" id="4.2.2.n1" evidence="8"/>
<dbReference type="GO" id="GO:0016998">
    <property type="term" value="P:cell wall macromolecule catabolic process"/>
    <property type="evidence" value="ECO:0007669"/>
    <property type="project" value="UniProtKB-UniRule"/>
</dbReference>
<keyword evidence="4 8" id="KW-0472">Membrane</keyword>
<evidence type="ECO:0000313" key="11">
    <source>
        <dbReference type="Proteomes" id="UP000286934"/>
    </source>
</evidence>
<protein>
    <recommendedName>
        <fullName evidence="8">Membrane-bound lytic murein transglycosylase F</fullName>
        <ecNumber evidence="8">4.2.2.n1</ecNumber>
    </recommendedName>
    <alternativeName>
        <fullName evidence="8">Murein lyase F</fullName>
    </alternativeName>
</protein>
<dbReference type="Pfam" id="PF01464">
    <property type="entry name" value="SLT"/>
    <property type="match status" value="1"/>
</dbReference>
<dbReference type="SUPFAM" id="SSF53850">
    <property type="entry name" value="Periplasmic binding protein-like II"/>
    <property type="match status" value="1"/>
</dbReference>
<dbReference type="SUPFAM" id="SSF53955">
    <property type="entry name" value="Lysozyme-like"/>
    <property type="match status" value="1"/>
</dbReference>
<comment type="function">
    <text evidence="8">Murein-degrading enzyme that degrades murein glycan strands and insoluble, high-molecular weight murein sacculi, with the concomitant formation of a 1,6-anhydromuramoyl product. Lytic transglycosylases (LTs) play an integral role in the metabolism of the peptidoglycan (PG) sacculus. Their lytic action creates space within the PG sacculus to allow for its expansion as well as for the insertion of various structures such as secretion systems and flagella.</text>
</comment>
<keyword evidence="11" id="KW-1185">Reference proteome</keyword>
<comment type="subcellular location">
    <subcellularLocation>
        <location evidence="8">Cell outer membrane</location>
        <topology evidence="8">Peripheral membrane protein</topology>
    </subcellularLocation>
    <text evidence="8">Attached to the inner leaflet of the outer membrane.</text>
</comment>
<keyword evidence="7 8" id="KW-0961">Cell wall biogenesis/degradation</keyword>
<evidence type="ECO:0000313" key="10">
    <source>
        <dbReference type="EMBL" id="RUO37795.1"/>
    </source>
</evidence>
<proteinExistence type="inferred from homology"/>
<dbReference type="PROSITE" id="PS00922">
    <property type="entry name" value="TRANSGLYCOSYLASE"/>
    <property type="match status" value="1"/>
</dbReference>
<feature type="signal peptide" evidence="8">
    <location>
        <begin position="1"/>
        <end position="29"/>
    </location>
</feature>
<evidence type="ECO:0000256" key="4">
    <source>
        <dbReference type="ARBA" id="ARBA00023136"/>
    </source>
</evidence>
<dbReference type="RefSeq" id="WP_126806620.1">
    <property type="nucleotide sequence ID" value="NZ_PIPP01000002.1"/>
</dbReference>
<comment type="similarity">
    <text evidence="2">Belongs to the bacterial solute-binding protein 3 family.</text>
</comment>
<dbReference type="NCBIfam" id="NF008112">
    <property type="entry name" value="PRK10859.1"/>
    <property type="match status" value="1"/>
</dbReference>
<dbReference type="PANTHER" id="PTHR35936">
    <property type="entry name" value="MEMBRANE-BOUND LYTIC MUREIN TRANSGLYCOSYLASE F"/>
    <property type="match status" value="1"/>
</dbReference>
<keyword evidence="3 8" id="KW-0732">Signal</keyword>
<dbReference type="PROSITE" id="PS51257">
    <property type="entry name" value="PROKAR_LIPOPROTEIN"/>
    <property type="match status" value="1"/>
</dbReference>
<dbReference type="GO" id="GO:0009253">
    <property type="term" value="P:peptidoglycan catabolic process"/>
    <property type="evidence" value="ECO:0007669"/>
    <property type="project" value="TreeGrafter"/>
</dbReference>
<evidence type="ECO:0000256" key="5">
    <source>
        <dbReference type="ARBA" id="ARBA00023237"/>
    </source>
</evidence>
<dbReference type="GO" id="GO:0009279">
    <property type="term" value="C:cell outer membrane"/>
    <property type="evidence" value="ECO:0007669"/>
    <property type="project" value="UniProtKB-SubCell"/>
</dbReference>
<comment type="caution">
    <text evidence="10">The sequence shown here is derived from an EMBL/GenBank/DDBJ whole genome shotgun (WGS) entry which is preliminary data.</text>
</comment>
<feature type="domain" description="Solute-binding protein family 3/N-terminal" evidence="9">
    <location>
        <begin position="46"/>
        <end position="271"/>
    </location>
</feature>
<comment type="similarity">
    <text evidence="8">In the N-terminal section; belongs to the bacterial solute-binding protein 3 family.</text>
</comment>
<reference evidence="11" key="1">
    <citation type="journal article" date="2018" name="Front. Microbiol.">
        <title>Genome-Based Analysis Reveals the Taxonomy and Diversity of the Family Idiomarinaceae.</title>
        <authorList>
            <person name="Liu Y."/>
            <person name="Lai Q."/>
            <person name="Shao Z."/>
        </authorList>
    </citation>
    <scope>NUCLEOTIDE SEQUENCE [LARGE SCALE GENOMIC DNA]</scope>
    <source>
        <strain evidence="11">AIS</strain>
    </source>
</reference>
<accession>A0A432WVK3</accession>
<keyword evidence="6 8" id="KW-0456">Lyase</keyword>
<gene>
    <name evidence="8" type="primary">mltF</name>
    <name evidence="10" type="ORF">CWE13_05485</name>
</gene>
<dbReference type="SMART" id="SM00062">
    <property type="entry name" value="PBPb"/>
    <property type="match status" value="1"/>
</dbReference>
<evidence type="ECO:0000256" key="7">
    <source>
        <dbReference type="ARBA" id="ARBA00023316"/>
    </source>
</evidence>
<dbReference type="InterPro" id="IPR000189">
    <property type="entry name" value="Transglyc_AS"/>
</dbReference>
<organism evidence="10 11">
    <name type="scientific">Aliidiomarina shirensis</name>
    <dbReference type="NCBI Taxonomy" id="1048642"/>
    <lineage>
        <taxon>Bacteria</taxon>
        <taxon>Pseudomonadati</taxon>
        <taxon>Pseudomonadota</taxon>
        <taxon>Gammaproteobacteria</taxon>
        <taxon>Alteromonadales</taxon>
        <taxon>Idiomarinaceae</taxon>
        <taxon>Aliidiomarina</taxon>
    </lineage>
</organism>
<dbReference type="EMBL" id="PIPP01000002">
    <property type="protein sequence ID" value="RUO37795.1"/>
    <property type="molecule type" value="Genomic_DNA"/>
</dbReference>
<dbReference type="Gene3D" id="1.10.530.10">
    <property type="match status" value="1"/>
</dbReference>
<dbReference type="PANTHER" id="PTHR35936:SF32">
    <property type="entry name" value="MEMBRANE-BOUND LYTIC MUREIN TRANSGLYCOSYLASE F"/>
    <property type="match status" value="1"/>
</dbReference>
<comment type="catalytic activity">
    <reaction evidence="8">
        <text>Exolytic cleavage of the (1-&gt;4)-beta-glycosidic linkage between N-acetylmuramic acid (MurNAc) and N-acetylglucosamine (GlcNAc) residues in peptidoglycan, from either the reducing or the non-reducing ends of the peptidoglycan chains, with concomitant formation of a 1,6-anhydrobond in the MurNAc residue.</text>
        <dbReference type="EC" id="4.2.2.n1"/>
    </reaction>
</comment>
<name>A0A432WVK3_9GAMM</name>
<dbReference type="OrthoDB" id="9815002at2"/>
<feature type="region of interest" description="LT domain" evidence="8">
    <location>
        <begin position="272"/>
        <end position="482"/>
    </location>
</feature>
<comment type="similarity">
    <text evidence="1">Belongs to the transglycosylase Slt family.</text>
</comment>
<evidence type="ECO:0000256" key="6">
    <source>
        <dbReference type="ARBA" id="ARBA00023239"/>
    </source>
</evidence>
<evidence type="ECO:0000256" key="2">
    <source>
        <dbReference type="ARBA" id="ARBA00010333"/>
    </source>
</evidence>
<comment type="caution">
    <text evidence="8">Lacks conserved residue(s) required for the propagation of feature annotation.</text>
</comment>
<dbReference type="Pfam" id="PF00497">
    <property type="entry name" value="SBP_bac_3"/>
    <property type="match status" value="1"/>
</dbReference>
<dbReference type="GO" id="GO:0071555">
    <property type="term" value="P:cell wall organization"/>
    <property type="evidence" value="ECO:0007669"/>
    <property type="project" value="UniProtKB-KW"/>
</dbReference>
<evidence type="ECO:0000256" key="8">
    <source>
        <dbReference type="HAMAP-Rule" id="MF_02016"/>
    </source>
</evidence>
<dbReference type="GO" id="GO:0008933">
    <property type="term" value="F:peptidoglycan lytic transglycosylase activity"/>
    <property type="evidence" value="ECO:0007669"/>
    <property type="project" value="UniProtKB-UniRule"/>
</dbReference>
<dbReference type="Gene3D" id="3.40.190.10">
    <property type="entry name" value="Periplasmic binding protein-like II"/>
    <property type="match status" value="2"/>
</dbReference>
<dbReference type="InterPro" id="IPR023703">
    <property type="entry name" value="MltF"/>
</dbReference>
<evidence type="ECO:0000256" key="1">
    <source>
        <dbReference type="ARBA" id="ARBA00007734"/>
    </source>
</evidence>
<feature type="chain" id="PRO_5019598212" description="Membrane-bound lytic murein transglycosylase F" evidence="8">
    <location>
        <begin position="30"/>
        <end position="482"/>
    </location>
</feature>
<comment type="similarity">
    <text evidence="8">In the C-terminal section; belongs to the transglycosylase Slt family.</text>
</comment>
<dbReference type="InterPro" id="IPR001638">
    <property type="entry name" value="Solute-binding_3/MltF_N"/>
</dbReference>
<keyword evidence="5 8" id="KW-0998">Cell outer membrane</keyword>
<sequence length="482" mass="55406" precursor="true">MNIPRIGRALRARSLWLFALLTVSLSGCGNERVDQHQLEHIQERGVLHVGTMMSPVNYYLGSDNLETGFEYELALNLARQLGVELEMSTSYELRDLWSKLESGEIDFVAAGIDVTEPRLNWLKFTPAYHNIEQKLVFRQGAQDRPRDWSEVTGTIRVVAGSSHEEHLIELSKTYPHLEWTSTHLYDADELLEHVIQEKIDYTIVDSHHLDIKRRAFPNLSVAFTTKSTVPIAWAFRGGHDDSLYAAAVEYIGSQHESGEIAQLIDRYFGHVSDFNFVDTRAFIAATENVLPDYLSLFKEYSGELDWRLLAAVSYQESHWDPWARSVTGVRGLMMLTLPTAQDMGVNSRLDPEQAIRGGAEYLRRLHQRLPDRITEPDRTWMALAAYNVGLGHLEDARIITQRQGGNPDYWIDVRERLPLLRQKQFYRTTRFGFARGEEPVNYVENIRRYFDTLVWLDEQGRLPASELEYSSVTQTANRADEQ</sequence>
<dbReference type="CDD" id="cd13403">
    <property type="entry name" value="MLTF-like"/>
    <property type="match status" value="1"/>
</dbReference>
<comment type="domain">
    <text evidence="8">The N-terminal domain does not have lytic activity and probably modulates enzymatic activity. The C-terminal domain is the catalytic active domain.</text>
</comment>
<evidence type="ECO:0000256" key="3">
    <source>
        <dbReference type="ARBA" id="ARBA00022729"/>
    </source>
</evidence>